<dbReference type="STRING" id="71999.KPaMU14_09355"/>
<dbReference type="InterPro" id="IPR013750">
    <property type="entry name" value="GHMP_kinase_C_dom"/>
</dbReference>
<comment type="function">
    <text evidence="9">Catalyzes the phosphorylation of the position 2 hydroxy group of 4-diphosphocytidyl-2C-methyl-D-erythritol.</text>
</comment>
<evidence type="ECO:0000259" key="10">
    <source>
        <dbReference type="Pfam" id="PF00288"/>
    </source>
</evidence>
<keyword evidence="7 9" id="KW-0067">ATP-binding</keyword>
<protein>
    <recommendedName>
        <fullName evidence="3 9">4-diphosphocytidyl-2-C-methyl-D-erythritol kinase</fullName>
        <shortName evidence="9">CMK</shortName>
        <ecNumber evidence="2 9">2.7.1.148</ecNumber>
    </recommendedName>
    <alternativeName>
        <fullName evidence="8 9">4-(cytidine-5'-diphospho)-2-C-methyl-D-erythritol kinase</fullName>
    </alternativeName>
</protein>
<evidence type="ECO:0000256" key="5">
    <source>
        <dbReference type="ARBA" id="ARBA00022741"/>
    </source>
</evidence>
<evidence type="ECO:0000259" key="11">
    <source>
        <dbReference type="Pfam" id="PF08544"/>
    </source>
</evidence>
<dbReference type="GO" id="GO:0019288">
    <property type="term" value="P:isopentenyl diphosphate biosynthetic process, methylerythritol 4-phosphate pathway"/>
    <property type="evidence" value="ECO:0007669"/>
    <property type="project" value="UniProtKB-UniRule"/>
</dbReference>
<dbReference type="InterPro" id="IPR006204">
    <property type="entry name" value="GHMP_kinase_N_dom"/>
</dbReference>
<comment type="caution">
    <text evidence="12">The sequence shown here is derived from an EMBL/GenBank/DDBJ whole genome shotgun (WGS) entry which is preliminary data.</text>
</comment>
<evidence type="ECO:0000313" key="13">
    <source>
        <dbReference type="Proteomes" id="UP000009877"/>
    </source>
</evidence>
<keyword evidence="13" id="KW-1185">Reference proteome</keyword>
<dbReference type="InterPro" id="IPR036554">
    <property type="entry name" value="GHMP_kinase_C_sf"/>
</dbReference>
<accession>M2YGK0</accession>
<keyword evidence="9" id="KW-0414">Isoprene biosynthesis</keyword>
<evidence type="ECO:0000256" key="4">
    <source>
        <dbReference type="ARBA" id="ARBA00022679"/>
    </source>
</evidence>
<evidence type="ECO:0000256" key="2">
    <source>
        <dbReference type="ARBA" id="ARBA00012052"/>
    </source>
</evidence>
<feature type="domain" description="GHMP kinase N-terminal" evidence="10">
    <location>
        <begin position="81"/>
        <end position="164"/>
    </location>
</feature>
<dbReference type="PANTHER" id="PTHR43527">
    <property type="entry name" value="4-DIPHOSPHOCYTIDYL-2-C-METHYL-D-ERYTHRITOL KINASE, CHLOROPLASTIC"/>
    <property type="match status" value="1"/>
</dbReference>
<dbReference type="Gene3D" id="3.30.70.890">
    <property type="entry name" value="GHMP kinase, C-terminal domain"/>
    <property type="match status" value="1"/>
</dbReference>
<dbReference type="EC" id="2.7.1.148" evidence="2 9"/>
<dbReference type="EMBL" id="ANHZ02000002">
    <property type="protein sequence ID" value="EME37635.1"/>
    <property type="molecule type" value="Genomic_DNA"/>
</dbReference>
<reference evidence="12 13" key="1">
    <citation type="journal article" date="2014" name="Genome Announc.">
        <title>Draft Genome Sequence of Kocuria palustris PEL.</title>
        <authorList>
            <person name="Sharma G."/>
            <person name="Khatri I."/>
            <person name="Subramanian S."/>
        </authorList>
    </citation>
    <scope>NUCLEOTIDE SEQUENCE [LARGE SCALE GENOMIC DNA]</scope>
    <source>
        <strain evidence="12 13">PEL</strain>
    </source>
</reference>
<dbReference type="Pfam" id="PF08544">
    <property type="entry name" value="GHMP_kinases_C"/>
    <property type="match status" value="1"/>
</dbReference>
<evidence type="ECO:0000256" key="3">
    <source>
        <dbReference type="ARBA" id="ARBA00017473"/>
    </source>
</evidence>
<keyword evidence="6 9" id="KW-0418">Kinase</keyword>
<dbReference type="HAMAP" id="MF_00061">
    <property type="entry name" value="IspE"/>
    <property type="match status" value="1"/>
</dbReference>
<dbReference type="GO" id="GO:0005524">
    <property type="term" value="F:ATP binding"/>
    <property type="evidence" value="ECO:0007669"/>
    <property type="project" value="UniProtKB-UniRule"/>
</dbReference>
<proteinExistence type="inferred from homology"/>
<dbReference type="Gene3D" id="3.30.230.10">
    <property type="match status" value="1"/>
</dbReference>
<dbReference type="PANTHER" id="PTHR43527:SF2">
    <property type="entry name" value="4-DIPHOSPHOCYTIDYL-2-C-METHYL-D-ERYTHRITOL KINASE, CHLOROPLASTIC"/>
    <property type="match status" value="1"/>
</dbReference>
<evidence type="ECO:0000313" key="12">
    <source>
        <dbReference type="EMBL" id="EME37635.1"/>
    </source>
</evidence>
<comment type="catalytic activity">
    <reaction evidence="9">
        <text>4-CDP-2-C-methyl-D-erythritol + ATP = 4-CDP-2-C-methyl-D-erythritol 2-phosphate + ADP + H(+)</text>
        <dbReference type="Rhea" id="RHEA:18437"/>
        <dbReference type="ChEBI" id="CHEBI:15378"/>
        <dbReference type="ChEBI" id="CHEBI:30616"/>
        <dbReference type="ChEBI" id="CHEBI:57823"/>
        <dbReference type="ChEBI" id="CHEBI:57919"/>
        <dbReference type="ChEBI" id="CHEBI:456216"/>
        <dbReference type="EC" id="2.7.1.148"/>
    </reaction>
</comment>
<dbReference type="GO" id="GO:0050515">
    <property type="term" value="F:4-(cytidine 5'-diphospho)-2-C-methyl-D-erythritol kinase activity"/>
    <property type="evidence" value="ECO:0007669"/>
    <property type="project" value="UniProtKB-UniRule"/>
</dbReference>
<dbReference type="PIRSF" id="PIRSF010376">
    <property type="entry name" value="IspE"/>
    <property type="match status" value="1"/>
</dbReference>
<dbReference type="InterPro" id="IPR004424">
    <property type="entry name" value="IspE"/>
</dbReference>
<dbReference type="SUPFAM" id="SSF54211">
    <property type="entry name" value="Ribosomal protein S5 domain 2-like"/>
    <property type="match status" value="1"/>
</dbReference>
<dbReference type="InterPro" id="IPR014721">
    <property type="entry name" value="Ribsml_uS5_D2-typ_fold_subgr"/>
</dbReference>
<dbReference type="UniPathway" id="UPA00056">
    <property type="reaction ID" value="UER00094"/>
</dbReference>
<evidence type="ECO:0000256" key="1">
    <source>
        <dbReference type="ARBA" id="ARBA00009684"/>
    </source>
</evidence>
<evidence type="ECO:0000256" key="6">
    <source>
        <dbReference type="ARBA" id="ARBA00022777"/>
    </source>
</evidence>
<dbReference type="InterPro" id="IPR020568">
    <property type="entry name" value="Ribosomal_Su5_D2-typ_SF"/>
</dbReference>
<keyword evidence="5 9" id="KW-0547">Nucleotide-binding</keyword>
<dbReference type="GO" id="GO:0016114">
    <property type="term" value="P:terpenoid biosynthetic process"/>
    <property type="evidence" value="ECO:0007669"/>
    <property type="project" value="InterPro"/>
</dbReference>
<dbReference type="AlphaFoldDB" id="M2YGK0"/>
<feature type="binding site" evidence="9">
    <location>
        <begin position="110"/>
        <end position="120"/>
    </location>
    <ligand>
        <name>ATP</name>
        <dbReference type="ChEBI" id="CHEBI:30616"/>
    </ligand>
</feature>
<name>M2YGK0_9MICC</name>
<organism evidence="12 13">
    <name type="scientific">Kocuria palustris PEL</name>
    <dbReference type="NCBI Taxonomy" id="1236550"/>
    <lineage>
        <taxon>Bacteria</taxon>
        <taxon>Bacillati</taxon>
        <taxon>Actinomycetota</taxon>
        <taxon>Actinomycetes</taxon>
        <taxon>Micrococcales</taxon>
        <taxon>Micrococcaceae</taxon>
        <taxon>Kocuria</taxon>
    </lineage>
</organism>
<comment type="similarity">
    <text evidence="1 9">Belongs to the GHMP kinase family. IspE subfamily.</text>
</comment>
<feature type="active site" evidence="9">
    <location>
        <position position="5"/>
    </location>
</feature>
<dbReference type="Pfam" id="PF00288">
    <property type="entry name" value="GHMP_kinases_N"/>
    <property type="match status" value="1"/>
</dbReference>
<feature type="domain" description="GHMP kinase C-terminal" evidence="11">
    <location>
        <begin position="240"/>
        <end position="290"/>
    </location>
</feature>
<dbReference type="SUPFAM" id="SSF55060">
    <property type="entry name" value="GHMP Kinase, C-terminal domain"/>
    <property type="match status" value="1"/>
</dbReference>
<evidence type="ECO:0000256" key="9">
    <source>
        <dbReference type="HAMAP-Rule" id="MF_00061"/>
    </source>
</evidence>
<gene>
    <name evidence="9" type="primary">ispE</name>
    <name evidence="12" type="ORF">C884_01009</name>
</gene>
<comment type="pathway">
    <text evidence="9">Isoprenoid biosynthesis; isopentenyl diphosphate biosynthesis via DXP pathway; isopentenyl diphosphate from 1-deoxy-D-xylulose 5-phosphate: step 3/6.</text>
</comment>
<evidence type="ECO:0000256" key="7">
    <source>
        <dbReference type="ARBA" id="ARBA00022840"/>
    </source>
</evidence>
<dbReference type="Proteomes" id="UP000009877">
    <property type="component" value="Unassembled WGS sequence"/>
</dbReference>
<sequence>MAPGKVNLCFRVGPLREDGYHSVASLYAAVDQLETVQLELDPQRPAGSVGCELRVVAGSLVAQQEAAGAFDPTLVPLDERNLAVRAAQAVLAEAPDLPSGLMLRIAKAVPVAGGMGGGSADAAAALSAAAELIARETGHAIARERLLEIGAGLGADVPFAMTGGAAVGTGSGTELRAVPVRVRWHGVLVADTGALSTPEVFATLDRMRAEGAAPTVRESELEVPAGLLRALAEGESAVGGEALANDLQAPALQMLPELRRRLDELEELDARAMVSGSGPTIVALPRTSGHDDGAESSRVLAAQLRERGLCAVACTIG</sequence>
<keyword evidence="4 9" id="KW-0808">Transferase</keyword>
<feature type="active site" evidence="9">
    <location>
        <position position="156"/>
    </location>
</feature>
<evidence type="ECO:0000256" key="8">
    <source>
        <dbReference type="ARBA" id="ARBA00032554"/>
    </source>
</evidence>